<proteinExistence type="predicted"/>
<feature type="compositionally biased region" description="Basic and acidic residues" evidence="1">
    <location>
        <begin position="346"/>
        <end position="357"/>
    </location>
</feature>
<feature type="compositionally biased region" description="Basic and acidic residues" evidence="1">
    <location>
        <begin position="144"/>
        <end position="153"/>
    </location>
</feature>
<protein>
    <submittedName>
        <fullName evidence="2">Uncharacterized protein</fullName>
    </submittedName>
</protein>
<feature type="compositionally biased region" description="Basic and acidic residues" evidence="1">
    <location>
        <begin position="307"/>
        <end position="328"/>
    </location>
</feature>
<feature type="region of interest" description="Disordered" evidence="1">
    <location>
        <begin position="38"/>
        <end position="328"/>
    </location>
</feature>
<dbReference type="AlphaFoldDB" id="A0A1V6TGK8"/>
<dbReference type="Proteomes" id="UP000191285">
    <property type="component" value="Unassembled WGS sequence"/>
</dbReference>
<name>A0A1V6TGK8_9EURO</name>
<feature type="compositionally biased region" description="Basic and acidic residues" evidence="1">
    <location>
        <begin position="419"/>
        <end position="447"/>
    </location>
</feature>
<sequence>MAGRIKGHPATVEDYNEECDDIVPESRQVANTAAKVVTRSDHRFPAEPLIDGASDSGYSSRTAATANSTQSAPSGGKSPPVPLKLHMPKQRVDPLDRKASTRRDRKEKDSSRPGHDESMRVGAYPGSAQYHSHVPRSPSKSRRRDSTTRHYPDPAHYYEGGPVYHQSSTPIDRHHPNMEYPPSYFGRPPMPDFVPSSPHAPYAPRNAYGYEEYHRTSSRPSRSSQAYRHSGGYHQDHGRPMSMSFHEMSSMGPPGMYAPQVNPYDYGPAAGGGPPPSSSAFYASSPYGGGSFSGYAGSDFTAPMDYPAERSPSRTREPSRARRGSLYDRRIMDDEFFPADFEDMEPIERFSSREMRGRHSSKPSQGRDEDYYRDYNRMPPPPPPAPKARAAPKIHQSKRPDILRKSQTSQVIPPRRSSRAAEHHADFMDVSDLRHALPDDVPRRISREASMMPDRTQSMRESTRRSMSYHDSGRGARVEVQNSRRRRPERSEQYYYEDRGSSRGGDLEDQVSNVEEYQNIKAGRSGAAALPPSTESLIPKMANGTGSDNGSRKSGSNSSRESGTGSKAGADKNISLMMDGIQLGFKEEAVQGKMINIRSDDAGGFHLSLGGSRKPKAYLPAGSSYSDKTGTASRRELVEDVRRPREDRRLERGSRRSSQSTYGRRY</sequence>
<dbReference type="EMBL" id="MLKD01000006">
    <property type="protein sequence ID" value="OQE25498.1"/>
    <property type="molecule type" value="Genomic_DNA"/>
</dbReference>
<reference evidence="3" key="1">
    <citation type="journal article" date="2017" name="Nat. Microbiol.">
        <title>Global analysis of biosynthetic gene clusters reveals vast potential of secondary metabolite production in Penicillium species.</title>
        <authorList>
            <person name="Nielsen J.C."/>
            <person name="Grijseels S."/>
            <person name="Prigent S."/>
            <person name="Ji B."/>
            <person name="Dainat J."/>
            <person name="Nielsen K.F."/>
            <person name="Frisvad J.C."/>
            <person name="Workman M."/>
            <person name="Nielsen J."/>
        </authorList>
    </citation>
    <scope>NUCLEOTIDE SEQUENCE [LARGE SCALE GENOMIC DNA]</scope>
    <source>
        <strain evidence="3">IBT 24891</strain>
    </source>
</reference>
<dbReference type="OrthoDB" id="5407458at2759"/>
<gene>
    <name evidence="2" type="ORF">PENSTE_c006G08304</name>
</gene>
<feature type="compositionally biased region" description="Basic and acidic residues" evidence="1">
    <location>
        <begin position="633"/>
        <end position="654"/>
    </location>
</feature>
<feature type="compositionally biased region" description="Polar residues" evidence="1">
    <location>
        <begin position="56"/>
        <end position="73"/>
    </location>
</feature>
<feature type="compositionally biased region" description="Low complexity" evidence="1">
    <location>
        <begin position="546"/>
        <end position="567"/>
    </location>
</feature>
<feature type="region of interest" description="Disordered" evidence="1">
    <location>
        <begin position="342"/>
        <end position="573"/>
    </location>
</feature>
<feature type="compositionally biased region" description="Basic and acidic residues" evidence="1">
    <location>
        <begin position="365"/>
        <end position="376"/>
    </location>
</feature>
<dbReference type="STRING" id="303698.A0A1V6TGK8"/>
<feature type="region of interest" description="Disordered" evidence="1">
    <location>
        <begin position="600"/>
        <end position="666"/>
    </location>
</feature>
<organism evidence="2 3">
    <name type="scientific">Penicillium steckii</name>
    <dbReference type="NCBI Taxonomy" id="303698"/>
    <lineage>
        <taxon>Eukaryota</taxon>
        <taxon>Fungi</taxon>
        <taxon>Dikarya</taxon>
        <taxon>Ascomycota</taxon>
        <taxon>Pezizomycotina</taxon>
        <taxon>Eurotiomycetes</taxon>
        <taxon>Eurotiomycetidae</taxon>
        <taxon>Eurotiales</taxon>
        <taxon>Aspergillaceae</taxon>
        <taxon>Penicillium</taxon>
    </lineage>
</organism>
<feature type="compositionally biased region" description="Basic and acidic residues" evidence="1">
    <location>
        <begin position="90"/>
        <end position="119"/>
    </location>
</feature>
<comment type="caution">
    <text evidence="2">The sequence shown here is derived from an EMBL/GenBank/DDBJ whole genome shotgun (WGS) entry which is preliminary data.</text>
</comment>
<keyword evidence="3" id="KW-1185">Reference proteome</keyword>
<feature type="compositionally biased region" description="Polar residues" evidence="1">
    <location>
        <begin position="623"/>
        <end position="632"/>
    </location>
</feature>
<evidence type="ECO:0000313" key="3">
    <source>
        <dbReference type="Proteomes" id="UP000191285"/>
    </source>
</evidence>
<evidence type="ECO:0000256" key="1">
    <source>
        <dbReference type="SAM" id="MobiDB-lite"/>
    </source>
</evidence>
<evidence type="ECO:0000313" key="2">
    <source>
        <dbReference type="EMBL" id="OQE25498.1"/>
    </source>
</evidence>
<feature type="compositionally biased region" description="Basic and acidic residues" evidence="1">
    <location>
        <begin position="489"/>
        <end position="501"/>
    </location>
</feature>
<feature type="compositionally biased region" description="Polar residues" evidence="1">
    <location>
        <begin position="218"/>
        <end position="227"/>
    </location>
</feature>
<accession>A0A1V6TGK8</accession>